<dbReference type="PROSITE" id="PS00187">
    <property type="entry name" value="TPP_ENZYMES"/>
    <property type="match status" value="1"/>
</dbReference>
<dbReference type="InterPro" id="IPR029035">
    <property type="entry name" value="DHS-like_NAD/FAD-binding_dom"/>
</dbReference>
<evidence type="ECO:0000313" key="8">
    <source>
        <dbReference type="EMBL" id="MDA7026593.1"/>
    </source>
</evidence>
<evidence type="ECO:0000256" key="4">
    <source>
        <dbReference type="RuleBase" id="RU362132"/>
    </source>
</evidence>
<protein>
    <submittedName>
        <fullName evidence="8">Thiamine pyrophosphate-binding protein</fullName>
    </submittedName>
</protein>
<evidence type="ECO:0000256" key="1">
    <source>
        <dbReference type="ARBA" id="ARBA00001964"/>
    </source>
</evidence>
<name>A0ABT4X2S5_9BACI</name>
<feature type="domain" description="Thiamine pyrophosphate enzyme N-terminal TPP-binding" evidence="7">
    <location>
        <begin position="10"/>
        <end position="117"/>
    </location>
</feature>
<evidence type="ECO:0000259" key="5">
    <source>
        <dbReference type="Pfam" id="PF00205"/>
    </source>
</evidence>
<dbReference type="InterPro" id="IPR012000">
    <property type="entry name" value="Thiamin_PyroP_enz_cen_dom"/>
</dbReference>
<reference evidence="8 9" key="1">
    <citation type="submission" date="2023-01" db="EMBL/GenBank/DDBJ databases">
        <title>Bacillus changyiensis sp. nov., isolated from a coastal deposit.</title>
        <authorList>
            <person name="Xiao G."/>
            <person name="Lai Q."/>
            <person name="Hu Z."/>
            <person name="Shao Z."/>
        </authorList>
    </citation>
    <scope>NUCLEOTIDE SEQUENCE [LARGE SCALE GENOMIC DNA]</scope>
    <source>
        <strain evidence="8 9">CLL-7-23</strain>
    </source>
</reference>
<evidence type="ECO:0000256" key="2">
    <source>
        <dbReference type="ARBA" id="ARBA00007812"/>
    </source>
</evidence>
<evidence type="ECO:0000259" key="6">
    <source>
        <dbReference type="Pfam" id="PF02775"/>
    </source>
</evidence>
<dbReference type="Pfam" id="PF00205">
    <property type="entry name" value="TPP_enzyme_M"/>
    <property type="match status" value="1"/>
</dbReference>
<dbReference type="SUPFAM" id="SSF52518">
    <property type="entry name" value="Thiamin diphosphate-binding fold (THDP-binding)"/>
    <property type="match status" value="2"/>
</dbReference>
<comment type="similarity">
    <text evidence="2 4">Belongs to the TPP enzyme family.</text>
</comment>
<evidence type="ECO:0000259" key="7">
    <source>
        <dbReference type="Pfam" id="PF02776"/>
    </source>
</evidence>
<keyword evidence="3 4" id="KW-0786">Thiamine pyrophosphate</keyword>
<dbReference type="CDD" id="cd07035">
    <property type="entry name" value="TPP_PYR_POX_like"/>
    <property type="match status" value="1"/>
</dbReference>
<gene>
    <name evidence="8" type="ORF">PJ311_08210</name>
</gene>
<evidence type="ECO:0000313" key="9">
    <source>
        <dbReference type="Proteomes" id="UP001211894"/>
    </source>
</evidence>
<organism evidence="8 9">
    <name type="scientific">Bacillus changyiensis</name>
    <dbReference type="NCBI Taxonomy" id="3004103"/>
    <lineage>
        <taxon>Bacteria</taxon>
        <taxon>Bacillati</taxon>
        <taxon>Bacillota</taxon>
        <taxon>Bacilli</taxon>
        <taxon>Bacillales</taxon>
        <taxon>Bacillaceae</taxon>
        <taxon>Bacillus</taxon>
    </lineage>
</organism>
<sequence length="565" mass="62724">MFASIWDLYSYLLKKSNVQKVFAMVGEGEGLLEAAHLANLDVYTAKDQRIAASMAMGYAQVSGEPVVYVASPGPGLVNGLTAVLESFSACVPIIIISSGTERTAVGTGAFQELNSVELMKSITKWQYRVEHEDQAEWALKRAMYLAVNGRPGPVYLEIPNDLEQQHYEKPSSLLQKEAVTICPHREQIRLTVDALVKSKRPVFIAGGGCQHSPSFGPSLLSLAEKFQAAVFTTASGRGIVNEHHPYVFGNIGLYGLPEAKELLREGDLFIAFGTQLEETALMGWKDIADQHVLIHIDRDYTSLRKSVEEDVSILGDVSIVVQDLLLYEAKGEWKRHEWLEKQKSVKDQLINKWTNADFSEQPVRAAFQTISETVEENDILVQDNGLHDIWGYSYPIFINQSGRTLVPGEQTALGVPMGASIGAKLAQPDSTIMTFIGDGSFEMGKGALDTAYELGIGMIYLIINNGGYAWPRLNQQKMKVSIGCDFREYHQWRHEIQSLQGAFFSPTNKTDLKNAICAARALSKQGKLSLIEICTDWKKDIPYTVQQEYGVVVDDETPKQSQCWS</sequence>
<proteinExistence type="inferred from homology"/>
<evidence type="ECO:0000256" key="3">
    <source>
        <dbReference type="ARBA" id="ARBA00023052"/>
    </source>
</evidence>
<dbReference type="PANTHER" id="PTHR18968">
    <property type="entry name" value="THIAMINE PYROPHOSPHATE ENZYMES"/>
    <property type="match status" value="1"/>
</dbReference>
<dbReference type="SUPFAM" id="SSF52467">
    <property type="entry name" value="DHS-like NAD/FAD-binding domain"/>
    <property type="match status" value="1"/>
</dbReference>
<dbReference type="Proteomes" id="UP001211894">
    <property type="component" value="Unassembled WGS sequence"/>
</dbReference>
<dbReference type="PANTHER" id="PTHR18968:SF13">
    <property type="entry name" value="ACETOLACTATE SYNTHASE CATALYTIC SUBUNIT, MITOCHONDRIAL"/>
    <property type="match status" value="1"/>
</dbReference>
<dbReference type="Gene3D" id="3.40.50.1220">
    <property type="entry name" value="TPP-binding domain"/>
    <property type="match status" value="1"/>
</dbReference>
<dbReference type="RefSeq" id="WP_271340439.1">
    <property type="nucleotide sequence ID" value="NZ_JAQKAB010000004.1"/>
</dbReference>
<dbReference type="InterPro" id="IPR011766">
    <property type="entry name" value="TPP_enzyme_TPP-bd"/>
</dbReference>
<dbReference type="Gene3D" id="3.40.50.970">
    <property type="match status" value="2"/>
</dbReference>
<comment type="cofactor">
    <cofactor evidence="1">
        <name>thiamine diphosphate</name>
        <dbReference type="ChEBI" id="CHEBI:58937"/>
    </cofactor>
</comment>
<dbReference type="EMBL" id="JAQKAB010000004">
    <property type="protein sequence ID" value="MDA7026593.1"/>
    <property type="molecule type" value="Genomic_DNA"/>
</dbReference>
<dbReference type="Pfam" id="PF02776">
    <property type="entry name" value="TPP_enzyme_N"/>
    <property type="match status" value="1"/>
</dbReference>
<feature type="domain" description="Thiamine pyrophosphate enzyme TPP-binding" evidence="6">
    <location>
        <begin position="383"/>
        <end position="532"/>
    </location>
</feature>
<keyword evidence="9" id="KW-1185">Reference proteome</keyword>
<feature type="domain" description="Thiamine pyrophosphate enzyme central" evidence="5">
    <location>
        <begin position="191"/>
        <end position="324"/>
    </location>
</feature>
<comment type="caution">
    <text evidence="8">The sequence shown here is derived from an EMBL/GenBank/DDBJ whole genome shotgun (WGS) entry which is preliminary data.</text>
</comment>
<dbReference type="InterPro" id="IPR000399">
    <property type="entry name" value="TPP-bd_CS"/>
</dbReference>
<dbReference type="Pfam" id="PF02775">
    <property type="entry name" value="TPP_enzyme_C"/>
    <property type="match status" value="1"/>
</dbReference>
<accession>A0ABT4X2S5</accession>
<dbReference type="InterPro" id="IPR045229">
    <property type="entry name" value="TPP_enz"/>
</dbReference>
<dbReference type="InterPro" id="IPR029061">
    <property type="entry name" value="THDP-binding"/>
</dbReference>
<dbReference type="InterPro" id="IPR012001">
    <property type="entry name" value="Thiamin_PyroP_enz_TPP-bd_dom"/>
</dbReference>
<dbReference type="CDD" id="cd00568">
    <property type="entry name" value="TPP_enzymes"/>
    <property type="match status" value="1"/>
</dbReference>